<dbReference type="RefSeq" id="XP_025375540.1">
    <property type="nucleotide sequence ID" value="XM_025519730.1"/>
</dbReference>
<dbReference type="Proteomes" id="UP000245768">
    <property type="component" value="Unassembled WGS sequence"/>
</dbReference>
<feature type="region of interest" description="Disordered" evidence="5">
    <location>
        <begin position="1682"/>
        <end position="1707"/>
    </location>
</feature>
<feature type="domain" description="Peptidase C50" evidence="6">
    <location>
        <begin position="2042"/>
        <end position="2139"/>
    </location>
</feature>
<evidence type="ECO:0000256" key="4">
    <source>
        <dbReference type="ARBA" id="ARBA00022829"/>
    </source>
</evidence>
<accession>A0A316YGQ0</accession>
<dbReference type="OrthoDB" id="10255632at2759"/>
<feature type="region of interest" description="Disordered" evidence="5">
    <location>
        <begin position="139"/>
        <end position="184"/>
    </location>
</feature>
<evidence type="ECO:0000259" key="6">
    <source>
        <dbReference type="PROSITE" id="PS51700"/>
    </source>
</evidence>
<dbReference type="GO" id="GO:0072686">
    <property type="term" value="C:mitotic spindle"/>
    <property type="evidence" value="ECO:0007669"/>
    <property type="project" value="TreeGrafter"/>
</dbReference>
<proteinExistence type="predicted"/>
<feature type="compositionally biased region" description="Basic and acidic residues" evidence="5">
    <location>
        <begin position="20"/>
        <end position="34"/>
    </location>
</feature>
<feature type="compositionally biased region" description="Low complexity" evidence="5">
    <location>
        <begin position="147"/>
        <end position="184"/>
    </location>
</feature>
<evidence type="ECO:0000256" key="1">
    <source>
        <dbReference type="ARBA" id="ARBA00000451"/>
    </source>
</evidence>
<dbReference type="PANTHER" id="PTHR12792">
    <property type="entry name" value="EXTRA SPINDLE POLES 1-RELATED"/>
    <property type="match status" value="1"/>
</dbReference>
<dbReference type="GO" id="GO:0044732">
    <property type="term" value="C:mitotic spindle pole body"/>
    <property type="evidence" value="ECO:0007669"/>
    <property type="project" value="TreeGrafter"/>
</dbReference>
<dbReference type="GO" id="GO:0005634">
    <property type="term" value="C:nucleus"/>
    <property type="evidence" value="ECO:0007669"/>
    <property type="project" value="InterPro"/>
</dbReference>
<dbReference type="GO" id="GO:0005737">
    <property type="term" value="C:cytoplasm"/>
    <property type="evidence" value="ECO:0007669"/>
    <property type="project" value="TreeGrafter"/>
</dbReference>
<dbReference type="PROSITE" id="PS51700">
    <property type="entry name" value="SEPARIN"/>
    <property type="match status" value="1"/>
</dbReference>
<dbReference type="Pfam" id="PF03568">
    <property type="entry name" value="Separin_C"/>
    <property type="match status" value="1"/>
</dbReference>
<feature type="region of interest" description="Disordered" evidence="5">
    <location>
        <begin position="1"/>
        <end position="51"/>
    </location>
</feature>
<gene>
    <name evidence="7" type="ORF">FA10DRAFT_254470</name>
</gene>
<feature type="region of interest" description="Disordered" evidence="5">
    <location>
        <begin position="1022"/>
        <end position="1073"/>
    </location>
</feature>
<name>A0A316YGQ0_9BASI</name>
<feature type="compositionally biased region" description="Low complexity" evidence="5">
    <location>
        <begin position="1688"/>
        <end position="1700"/>
    </location>
</feature>
<evidence type="ECO:0000256" key="2">
    <source>
        <dbReference type="ARBA" id="ARBA00012489"/>
    </source>
</evidence>
<dbReference type="InterPro" id="IPR005314">
    <property type="entry name" value="Peptidase_C50"/>
</dbReference>
<keyword evidence="4" id="KW-0159">Chromosome partition</keyword>
<feature type="compositionally biased region" description="Basic residues" evidence="5">
    <location>
        <begin position="1031"/>
        <end position="1042"/>
    </location>
</feature>
<dbReference type="GO" id="GO:0006508">
    <property type="term" value="P:proteolysis"/>
    <property type="evidence" value="ECO:0007669"/>
    <property type="project" value="InterPro"/>
</dbReference>
<dbReference type="GO" id="GO:0004197">
    <property type="term" value="F:cysteine-type endopeptidase activity"/>
    <property type="evidence" value="ECO:0007669"/>
    <property type="project" value="InterPro"/>
</dbReference>
<dbReference type="STRING" id="215250.A0A316YGQ0"/>
<dbReference type="InParanoid" id="A0A316YGQ0"/>
<dbReference type="GeneID" id="37041646"/>
<dbReference type="SMART" id="SM00028">
    <property type="entry name" value="TPR"/>
    <property type="match status" value="5"/>
</dbReference>
<keyword evidence="8" id="KW-1185">Reference proteome</keyword>
<evidence type="ECO:0000313" key="8">
    <source>
        <dbReference type="Proteomes" id="UP000245768"/>
    </source>
</evidence>
<dbReference type="EMBL" id="KZ819638">
    <property type="protein sequence ID" value="PWN88342.1"/>
    <property type="molecule type" value="Genomic_DNA"/>
</dbReference>
<organism evidence="7 8">
    <name type="scientific">Acaromyces ingoldii</name>
    <dbReference type="NCBI Taxonomy" id="215250"/>
    <lineage>
        <taxon>Eukaryota</taxon>
        <taxon>Fungi</taxon>
        <taxon>Dikarya</taxon>
        <taxon>Basidiomycota</taxon>
        <taxon>Ustilaginomycotina</taxon>
        <taxon>Exobasidiomycetes</taxon>
        <taxon>Exobasidiales</taxon>
        <taxon>Cryptobasidiaceae</taxon>
        <taxon>Acaromyces</taxon>
    </lineage>
</organism>
<evidence type="ECO:0000256" key="5">
    <source>
        <dbReference type="SAM" id="MobiDB-lite"/>
    </source>
</evidence>
<dbReference type="InterPro" id="IPR019734">
    <property type="entry name" value="TPR_rpt"/>
</dbReference>
<comment type="catalytic activity">
    <reaction evidence="1">
        <text>All bonds known to be hydrolyzed by this endopeptidase have arginine in P1 and an acidic residue in P4. P6 is often occupied by an acidic residue or by a hydroxy-amino-acid residue, the phosphorylation of which enhances cleavage.</text>
        <dbReference type="EC" id="3.4.22.49"/>
    </reaction>
</comment>
<dbReference type="PANTHER" id="PTHR12792:SF0">
    <property type="entry name" value="SEPARIN"/>
    <property type="match status" value="1"/>
</dbReference>
<feature type="region of interest" description="Disordered" evidence="5">
    <location>
        <begin position="1280"/>
        <end position="1312"/>
    </location>
</feature>
<feature type="region of interest" description="Disordered" evidence="5">
    <location>
        <begin position="1876"/>
        <end position="1896"/>
    </location>
</feature>
<feature type="compositionally biased region" description="Basic and acidic residues" evidence="5">
    <location>
        <begin position="1297"/>
        <end position="1309"/>
    </location>
</feature>
<evidence type="ECO:0000313" key="7">
    <source>
        <dbReference type="EMBL" id="PWN88342.1"/>
    </source>
</evidence>
<sequence length="2234" mass="243349">MPGKVSEQAPASSTARRAKGHEASTKGRPEEPKTRSKVAGPPGTAAAKRRTVASTSAENIVGAVKVPAKCVAATCTALARLLGPSEGGSGHAAVQHESTVERAPIDTLGSEAKKVRLAKLVVNGVLTSLNELMKSDWQANSTDGRSHSLLGSTSSSKASSTSGSARSSPAPSQRSHAASSSATPKVAKTVLKKAALKDVSPNGDVSTANVRALVDCYRVATRFLLQVQASSSEAEAKENKDIEIESVMVSIVSKLVGLGLLASADAELRFLHKAVSCLYQNDYVEPMELYLFAIPRPETPVPTKLENLILDLQSLSLTCILSSASLADLARHARLVHDHASGPLSWQRYVRRADSPSAAFSADQASYHVERSIGRCLARLNDDIASSSHASSLLEATLEVRKVSLDFLMLVSDLDVDAFWDRCSRVGISYFRGRMTAEGSDASQRAQAFAAVDDVFRDLVQLSNQVRSDVRMKSVTGFDKFCETWMDLAKRAGMSSAIDRIASLAASVGPGSGEVEPMASSSALKTNAQVDACMSHSEASAALAKGVIALEQVTYSEASLADVEVILATTVVAIDATSREQKSLMDSKTLRSVDQLRRRALKLLDAETNKSQEAGGSQATLASVVDALRPVVLAIVSRLEACLREVPRNEWEGKDESEQPAAMLAGVVQAMRILSHSTFSPGDKAAVDACEQHMAKCRQLIGGNAEKLECSLIDDEARSENLYFVSSSMWHFGGRLYNDAKYQDALRFLRPSCEMADVAVSLAGVEKGQRTKWSPEKAREGLPKRWSQLASSYNMTLQPRLALQAFTRALEHLSKDTWPTVSAASSSTAICDIFTSDELSSTLAQMAKQTVDAFSSAETYEQEDDRLPWLIHLSKTDENAFAVCLEYCLLSLDNSLHRTGAPRAAFAFISVLESLYKSEKNPLRRARVLLRRLELRVLLGGPETVRESDKDVSQLVDEIRALLYDMDLQDDAGLARYRLQYQATLELLLTLCRQQARSTAAQQSVVHSAKAANTALRRISENSDTDYKDKTIKKKAGAKNRPLKVTQAPRQAKATPHSALPITPPSKKLTNGTTQVMPQSPALVADAATYDDIERLCSLIELVYEAINAFGHTLASVELLKVLRRLNLTSRGLKGRDGYLKASADLTRQYLLLGKLSRAEAVIKPIVERDLQRKDWGISENTRARCLFAHADSLCYAGRIEESTATYDEAVEIASQIQPSATKNSVQAFVERCQGYERQALAYDICASIQYAKGDLTAAIAAAIESVRFASKTSNSLAKLTGPKEQANNGSPFADRLPSEAEGQHEASKHAQSPKLSSWSLATAHWRTIKMLLLSYLRVSRLNMYRGTARDAEAYASEAVAFGASLNIPLSVCQALIERGGVRIQMAQTETGEADLDQVMSLLEDDWIPEAVSMTCIRGDRMSRTDALPEALKFYVEGQDILGSLSTAFAELDSILPSPRQRNDGKSPQIALTGHETLLPRVKARLLRRQAWLLELMGRNTESQEFLEQAMLFETASQPASVEDALVAGRIAIRQSMQKLRADQVFGMLAESSLSLPMMSRGVKAKESSASKSGSAVKAAVNSLSSANATFTEALQGWSQRCGESTEVRDTIAHLSTSRLLHATLSRKSMGQHLATNLCDLIDAGASVTLQRELLDAIESKLRPRELEARQWFQFCGFVPSKTKAGQSSPSIKSNPSSESGEPGTRQSYWRDVARRHQQLELDQRSSVVHPRLPPTWTVVSITVSPDRDHLILSRRGGAQEPIVFNLPIDRQSRREGEEEALTVDAALEELRDIVEESNHATHAAKDLEGLEARKQWWSQRRELDARLKVLLEGIETTWLGAFKSVFLPSTGASDEELDTLRASLNAILGQSLTAASPLSGSSSKRGRAVGAAGGGSNDTNAVKLDDAVLECFARLTSSETTDEDLEDMLHFIMDAYQFNGVPVAVDEVDLDQSVVDVRSALESLRSKRSQRRQRQKLEEEEEEENDAHLFLILDRDTCAIPWESIPTLRSRAVSRIPSMAFLEDRLVELRGARGKTIDIEMAKKFYLINPAGDLTRTQERFEPLLTKDGKGQWTGIAGRTPLLDEYANALSSNDVVVYFGHGGAEQYIRSHKLKSLQQCAVTMLWGCSSAMLRNQGDFDRCGTAYNYVMAGCPALVGNLWDATDRELDGISESVLEKVGLTADSASGVVTKSGGKRRGNMSLTRAVAASRAVCKLPYLSGAACVVYGIPVYFS</sequence>
<keyword evidence="3" id="KW-0378">Hydrolase</keyword>
<dbReference type="InterPro" id="IPR030397">
    <property type="entry name" value="SEPARIN_core_dom"/>
</dbReference>
<reference evidence="7 8" key="1">
    <citation type="journal article" date="2018" name="Mol. Biol. Evol.">
        <title>Broad Genomic Sampling Reveals a Smut Pathogenic Ancestry of the Fungal Clade Ustilaginomycotina.</title>
        <authorList>
            <person name="Kijpornyongpan T."/>
            <person name="Mondo S.J."/>
            <person name="Barry K."/>
            <person name="Sandor L."/>
            <person name="Lee J."/>
            <person name="Lipzen A."/>
            <person name="Pangilinan J."/>
            <person name="LaButti K."/>
            <person name="Hainaut M."/>
            <person name="Henrissat B."/>
            <person name="Grigoriev I.V."/>
            <person name="Spatafora J.W."/>
            <person name="Aime M.C."/>
        </authorList>
    </citation>
    <scope>NUCLEOTIDE SEQUENCE [LARGE SCALE GENOMIC DNA]</scope>
    <source>
        <strain evidence="7 8">MCA 4198</strain>
    </source>
</reference>
<evidence type="ECO:0000256" key="3">
    <source>
        <dbReference type="ARBA" id="ARBA00022801"/>
    </source>
</evidence>
<dbReference type="GO" id="GO:0051307">
    <property type="term" value="P:meiotic chromosome separation"/>
    <property type="evidence" value="ECO:0007669"/>
    <property type="project" value="TreeGrafter"/>
</dbReference>
<dbReference type="EC" id="3.4.22.49" evidence="2"/>
<protein>
    <recommendedName>
        <fullName evidence="2">separase</fullName>
        <ecNumber evidence="2">3.4.22.49</ecNumber>
    </recommendedName>
</protein>